<dbReference type="Gene3D" id="3.30.40.10">
    <property type="entry name" value="Zinc/RING finger domain, C3HC4 (zinc finger)"/>
    <property type="match status" value="1"/>
</dbReference>
<evidence type="ECO:0000256" key="2">
    <source>
        <dbReference type="ARBA" id="ARBA00022833"/>
    </source>
</evidence>
<keyword evidence="1 3" id="KW-0479">Metal-binding</keyword>
<reference evidence="7 9" key="2">
    <citation type="submission" date="2018-11" db="EMBL/GenBank/DDBJ databases">
        <authorList>
            <consortium name="Pathogen Informatics"/>
        </authorList>
    </citation>
    <scope>NUCLEOTIDE SEQUENCE [LARGE SCALE GENOMIC DNA]</scope>
</reference>
<proteinExistence type="predicted"/>
<dbReference type="SUPFAM" id="SSF57850">
    <property type="entry name" value="RING/U-box"/>
    <property type="match status" value="1"/>
</dbReference>
<dbReference type="Proteomes" id="UP000274756">
    <property type="component" value="Unassembled WGS sequence"/>
</dbReference>
<feature type="coiled-coil region" evidence="4">
    <location>
        <begin position="238"/>
        <end position="320"/>
    </location>
</feature>
<feature type="region of interest" description="Disordered" evidence="5">
    <location>
        <begin position="79"/>
        <end position="98"/>
    </location>
</feature>
<dbReference type="InterPro" id="IPR013083">
    <property type="entry name" value="Znf_RING/FYVE/PHD"/>
</dbReference>
<keyword evidence="1 3" id="KW-0863">Zinc-finger</keyword>
<gene>
    <name evidence="7" type="ORF">DME_LOCUS5944</name>
</gene>
<feature type="domain" description="RING-type" evidence="6">
    <location>
        <begin position="324"/>
        <end position="359"/>
    </location>
</feature>
<organism evidence="8 10">
    <name type="scientific">Dracunculus medinensis</name>
    <name type="common">Guinea worm</name>
    <dbReference type="NCBI Taxonomy" id="318479"/>
    <lineage>
        <taxon>Eukaryota</taxon>
        <taxon>Metazoa</taxon>
        <taxon>Ecdysozoa</taxon>
        <taxon>Nematoda</taxon>
        <taxon>Chromadorea</taxon>
        <taxon>Rhabditida</taxon>
        <taxon>Spirurina</taxon>
        <taxon>Dracunculoidea</taxon>
        <taxon>Dracunculidae</taxon>
        <taxon>Dracunculus</taxon>
    </lineage>
</organism>
<keyword evidence="9" id="KW-1185">Reference proteome</keyword>
<dbReference type="PANTHER" id="PTHR14879:SF5">
    <property type="entry name" value="RING-TYPE DOMAIN-CONTAINING PROTEIN"/>
    <property type="match status" value="1"/>
</dbReference>
<dbReference type="GO" id="GO:0008270">
    <property type="term" value="F:zinc ion binding"/>
    <property type="evidence" value="ECO:0007669"/>
    <property type="project" value="UniProtKB-KW"/>
</dbReference>
<evidence type="ECO:0000313" key="7">
    <source>
        <dbReference type="EMBL" id="VDN55971.1"/>
    </source>
</evidence>
<evidence type="ECO:0000256" key="4">
    <source>
        <dbReference type="SAM" id="Coils"/>
    </source>
</evidence>
<evidence type="ECO:0000259" key="6">
    <source>
        <dbReference type="PROSITE" id="PS50089"/>
    </source>
</evidence>
<accession>A0A158Q341</accession>
<dbReference type="PROSITE" id="PS50089">
    <property type="entry name" value="ZF_RING_2"/>
    <property type="match status" value="1"/>
</dbReference>
<sequence length="390" mass="44894">MADECGVLSISEQLRLAKDMGYTDEDIMNAVSMNCDKDGSYRPFSSTNAMIDMLTRVQKACSSPKHQKKTCIFADNEYGPGRSSQSRNPCSTVRRTTSFHNSSPLRPFDHFDDLSASSLHELRVRPSAPFQLQRLLDAFDKERKNFSEESKRSVQMLEDRCRLFADNQVLWHNRLFDKECEIKALKAQIHDHSSLSEHLKLTKAKLDAELLENKSKTDQIRVLTEQAEVVKKQHDSEIREKEKMISDLLIKLNSVEETNKSLKEINEILQKEIEELKQILVKKQSDIEKCNNYLDEIRKAEQLVEQIRLERDEVMSLLNKIPTCVICLDKRPQMLYMPCSHFICCETCGSRFEHCPTCRQKICGKITSTASSVSSCLTSSKRDRANPFRS</sequence>
<dbReference type="Proteomes" id="UP000038040">
    <property type="component" value="Unplaced"/>
</dbReference>
<evidence type="ECO:0000313" key="10">
    <source>
        <dbReference type="WBParaSite" id="DME_0000158401-mRNA-1"/>
    </source>
</evidence>
<dbReference type="Pfam" id="PF13920">
    <property type="entry name" value="zf-C3HC4_3"/>
    <property type="match status" value="1"/>
</dbReference>
<evidence type="ECO:0000256" key="1">
    <source>
        <dbReference type="ARBA" id="ARBA00022771"/>
    </source>
</evidence>
<feature type="compositionally biased region" description="Polar residues" evidence="5">
    <location>
        <begin position="82"/>
        <end position="98"/>
    </location>
</feature>
<dbReference type="OrthoDB" id="1711136at2759"/>
<evidence type="ECO:0000313" key="9">
    <source>
        <dbReference type="Proteomes" id="UP000274756"/>
    </source>
</evidence>
<dbReference type="EMBL" id="UYYG01001154">
    <property type="protein sequence ID" value="VDN55971.1"/>
    <property type="molecule type" value="Genomic_DNA"/>
</dbReference>
<protein>
    <submittedName>
        <fullName evidence="10">RING-type domain-containing protein</fullName>
    </submittedName>
</protein>
<dbReference type="AlphaFoldDB" id="A0A158Q341"/>
<dbReference type="WBParaSite" id="DME_0000158401-mRNA-1">
    <property type="protein sequence ID" value="DME_0000158401-mRNA-1"/>
    <property type="gene ID" value="DME_0000158401"/>
</dbReference>
<dbReference type="InterPro" id="IPR051728">
    <property type="entry name" value="RING-FYVE_E3_ubiquitin-ligase"/>
</dbReference>
<name>A0A158Q341_DRAME</name>
<evidence type="ECO:0000256" key="3">
    <source>
        <dbReference type="PROSITE-ProRule" id="PRU00175"/>
    </source>
</evidence>
<keyword evidence="4" id="KW-0175">Coiled coil</keyword>
<dbReference type="InterPro" id="IPR001841">
    <property type="entry name" value="Znf_RING"/>
</dbReference>
<reference evidence="10" key="1">
    <citation type="submission" date="2016-04" db="UniProtKB">
        <authorList>
            <consortium name="WormBaseParasite"/>
        </authorList>
    </citation>
    <scope>IDENTIFICATION</scope>
</reference>
<keyword evidence="2" id="KW-0862">Zinc</keyword>
<evidence type="ECO:0000313" key="8">
    <source>
        <dbReference type="Proteomes" id="UP000038040"/>
    </source>
</evidence>
<dbReference type="PANTHER" id="PTHR14879">
    <property type="entry name" value="CASPASE REGULATOR, RING FINGER DOMAIN-CONTAINING"/>
    <property type="match status" value="1"/>
</dbReference>
<evidence type="ECO:0000256" key="5">
    <source>
        <dbReference type="SAM" id="MobiDB-lite"/>
    </source>
</evidence>
<dbReference type="STRING" id="318479.A0A158Q341"/>